<name>A0ABW3I3D3_9FLAO</name>
<protein>
    <submittedName>
        <fullName evidence="2">GNAT family N-acetyltransferase</fullName>
        <ecNumber evidence="2">2.3.-.-</ecNumber>
    </submittedName>
</protein>
<dbReference type="EMBL" id="JBHTJM010000009">
    <property type="protein sequence ID" value="MFD0964390.1"/>
    <property type="molecule type" value="Genomic_DNA"/>
</dbReference>
<dbReference type="EC" id="2.3.-.-" evidence="2"/>
<accession>A0ABW3I3D3</accession>
<dbReference type="InterPro" id="IPR051531">
    <property type="entry name" value="N-acetyltransferase"/>
</dbReference>
<proteinExistence type="predicted"/>
<dbReference type="Pfam" id="PF13302">
    <property type="entry name" value="Acetyltransf_3"/>
    <property type="match status" value="1"/>
</dbReference>
<evidence type="ECO:0000313" key="3">
    <source>
        <dbReference type="Proteomes" id="UP001596997"/>
    </source>
</evidence>
<gene>
    <name evidence="2" type="ORF">ACFQ1O_10280</name>
</gene>
<dbReference type="InterPro" id="IPR000182">
    <property type="entry name" value="GNAT_dom"/>
</dbReference>
<comment type="caution">
    <text evidence="2">The sequence shown here is derived from an EMBL/GenBank/DDBJ whole genome shotgun (WGS) entry which is preliminary data.</text>
</comment>
<feature type="domain" description="N-acetyltransferase" evidence="1">
    <location>
        <begin position="11"/>
        <end position="149"/>
    </location>
</feature>
<dbReference type="Gene3D" id="3.40.630.30">
    <property type="match status" value="1"/>
</dbReference>
<dbReference type="Proteomes" id="UP001596997">
    <property type="component" value="Unassembled WGS sequence"/>
</dbReference>
<dbReference type="GO" id="GO:0016746">
    <property type="term" value="F:acyltransferase activity"/>
    <property type="evidence" value="ECO:0007669"/>
    <property type="project" value="UniProtKB-KW"/>
</dbReference>
<dbReference type="InterPro" id="IPR016181">
    <property type="entry name" value="Acyl_CoA_acyltransferase"/>
</dbReference>
<keyword evidence="3" id="KW-1185">Reference proteome</keyword>
<organism evidence="2 3">
    <name type="scientific">Pseudofulvibacter geojedonensis</name>
    <dbReference type="NCBI Taxonomy" id="1123758"/>
    <lineage>
        <taxon>Bacteria</taxon>
        <taxon>Pseudomonadati</taxon>
        <taxon>Bacteroidota</taxon>
        <taxon>Flavobacteriia</taxon>
        <taxon>Flavobacteriales</taxon>
        <taxon>Flavobacteriaceae</taxon>
        <taxon>Pseudofulvibacter</taxon>
    </lineage>
</organism>
<dbReference type="PANTHER" id="PTHR43792:SF1">
    <property type="entry name" value="N-ACETYLTRANSFERASE DOMAIN-CONTAINING PROTEIN"/>
    <property type="match status" value="1"/>
</dbReference>
<keyword evidence="2" id="KW-0012">Acyltransferase</keyword>
<evidence type="ECO:0000259" key="1">
    <source>
        <dbReference type="Pfam" id="PF13302"/>
    </source>
</evidence>
<reference evidence="3" key="1">
    <citation type="journal article" date="2019" name="Int. J. Syst. Evol. Microbiol.">
        <title>The Global Catalogue of Microorganisms (GCM) 10K type strain sequencing project: providing services to taxonomists for standard genome sequencing and annotation.</title>
        <authorList>
            <consortium name="The Broad Institute Genomics Platform"/>
            <consortium name="The Broad Institute Genome Sequencing Center for Infectious Disease"/>
            <person name="Wu L."/>
            <person name="Ma J."/>
        </authorList>
    </citation>
    <scope>NUCLEOTIDE SEQUENCE [LARGE SCALE GENOMIC DNA]</scope>
    <source>
        <strain evidence="3">CCUG 62114</strain>
    </source>
</reference>
<dbReference type="RefSeq" id="WP_377715938.1">
    <property type="nucleotide sequence ID" value="NZ_JBHTJM010000009.1"/>
</dbReference>
<dbReference type="PANTHER" id="PTHR43792">
    <property type="entry name" value="GNAT FAMILY, PUTATIVE (AFU_ORTHOLOGUE AFUA_3G00765)-RELATED-RELATED"/>
    <property type="match status" value="1"/>
</dbReference>
<sequence length="168" mass="19269">MVKDFNFESERLITSQLLKDDEAVLFEMYSDKEAMRFRGSGAMNTIKDATHMVENQLSFNNGTSKLRLGIKNKSQNTLLGTLLLVYNNENPNEYEVGLSFGKKYWGKGYAIETLKMVEGELKTHHSSCSIRAWCMKDNTASIKLFKKADYIEQQQSEYPKSLLFIKAL</sequence>
<dbReference type="SUPFAM" id="SSF55729">
    <property type="entry name" value="Acyl-CoA N-acyltransferases (Nat)"/>
    <property type="match status" value="1"/>
</dbReference>
<keyword evidence="2" id="KW-0808">Transferase</keyword>
<evidence type="ECO:0000313" key="2">
    <source>
        <dbReference type="EMBL" id="MFD0964390.1"/>
    </source>
</evidence>